<gene>
    <name evidence="2" type="primary">WBGene00275221</name>
</gene>
<reference evidence="3" key="1">
    <citation type="journal article" date="2008" name="Nat. Genet.">
        <title>The Pristionchus pacificus genome provides a unique perspective on nematode lifestyle and parasitism.</title>
        <authorList>
            <person name="Dieterich C."/>
            <person name="Clifton S.W."/>
            <person name="Schuster L.N."/>
            <person name="Chinwalla A."/>
            <person name="Delehaunty K."/>
            <person name="Dinkelacker I."/>
            <person name="Fulton L."/>
            <person name="Fulton R."/>
            <person name="Godfrey J."/>
            <person name="Minx P."/>
            <person name="Mitreva M."/>
            <person name="Roeseler W."/>
            <person name="Tian H."/>
            <person name="Witte H."/>
            <person name="Yang S.P."/>
            <person name="Wilson R.K."/>
            <person name="Sommer R.J."/>
        </authorList>
    </citation>
    <scope>NUCLEOTIDE SEQUENCE [LARGE SCALE GENOMIC DNA]</scope>
    <source>
        <strain evidence="3">PS312</strain>
    </source>
</reference>
<dbReference type="EnsemblMetazoa" id="PPA36852.1">
    <property type="protein sequence ID" value="PPA36852.1"/>
    <property type="gene ID" value="WBGene00275221"/>
</dbReference>
<name>A0A2A6BQK7_PRIPA</name>
<accession>A0A8R1US86</accession>
<organism evidence="2 3">
    <name type="scientific">Pristionchus pacificus</name>
    <name type="common">Parasitic nematode worm</name>
    <dbReference type="NCBI Taxonomy" id="54126"/>
    <lineage>
        <taxon>Eukaryota</taxon>
        <taxon>Metazoa</taxon>
        <taxon>Ecdysozoa</taxon>
        <taxon>Nematoda</taxon>
        <taxon>Chromadorea</taxon>
        <taxon>Rhabditida</taxon>
        <taxon>Rhabditina</taxon>
        <taxon>Diplogasteromorpha</taxon>
        <taxon>Diplogasteroidea</taxon>
        <taxon>Neodiplogasteridae</taxon>
        <taxon>Pristionchus</taxon>
    </lineage>
</organism>
<dbReference type="Proteomes" id="UP000005239">
    <property type="component" value="Unassembled WGS sequence"/>
</dbReference>
<dbReference type="AlphaFoldDB" id="A0A2A6BQK7"/>
<evidence type="ECO:0000313" key="3">
    <source>
        <dbReference type="Proteomes" id="UP000005239"/>
    </source>
</evidence>
<evidence type="ECO:0000313" key="2">
    <source>
        <dbReference type="EnsemblMetazoa" id="PPA36852.1"/>
    </source>
</evidence>
<feature type="region of interest" description="Disordered" evidence="1">
    <location>
        <begin position="86"/>
        <end position="122"/>
    </location>
</feature>
<accession>A0A2A6BQK7</accession>
<proteinExistence type="predicted"/>
<evidence type="ECO:0000256" key="1">
    <source>
        <dbReference type="SAM" id="MobiDB-lite"/>
    </source>
</evidence>
<reference evidence="2" key="2">
    <citation type="submission" date="2022-06" db="UniProtKB">
        <authorList>
            <consortium name="EnsemblMetazoa"/>
        </authorList>
    </citation>
    <scope>IDENTIFICATION</scope>
    <source>
        <strain evidence="2">PS312</strain>
    </source>
</reference>
<keyword evidence="3" id="KW-1185">Reference proteome</keyword>
<feature type="compositionally biased region" description="Low complexity" evidence="1">
    <location>
        <begin position="112"/>
        <end position="122"/>
    </location>
</feature>
<sequence length="139" mass="14196">MALGNSSFEDAFNGQVDSYSTEQMKAIVCDALNPATSKNPCTASAFVRKTLASLSAPTKVIAQVFDDTGYLKCAGTPTFDVAKKTDALPQLAKPKAKGGASGGGGNEDDKSTTTSSPTSTTFSLLPPAAAVAAAMLLRQ</sequence>
<protein>
    <submittedName>
        <fullName evidence="2">Uncharacterized protein</fullName>
    </submittedName>
</protein>